<dbReference type="AlphaFoldDB" id="A0A4D6KDP9"/>
<accession>A0A4D6KDP9</accession>
<dbReference type="EMBL" id="CP039375">
    <property type="protein sequence ID" value="QCD65432.1"/>
    <property type="molecule type" value="Genomic_DNA"/>
</dbReference>
<reference evidence="1 2" key="2">
    <citation type="submission" date="2019-04" db="EMBL/GenBank/DDBJ databases">
        <authorList>
            <person name="Yang S."/>
            <person name="Wei W."/>
        </authorList>
    </citation>
    <scope>NUCLEOTIDE SEQUENCE [LARGE SCALE GENOMIC DNA]</scope>
    <source>
        <strain evidence="2">ZP60</strain>
    </source>
</reference>
<dbReference type="Proteomes" id="UP000297053">
    <property type="component" value="Chromosome"/>
</dbReference>
<reference evidence="1 2" key="1">
    <citation type="submission" date="2019-04" db="EMBL/GenBank/DDBJ databases">
        <title>Complete genome sequence of Arthrobacter sp. ZXY-2 associated with effective atrazine degradation and salt adaptation.</title>
        <authorList>
            <person name="Zhao X."/>
        </authorList>
    </citation>
    <scope>NUCLEOTIDE SEQUENCE [LARGE SCALE GENOMIC DNA]</scope>
    <source>
        <strain evidence="2">ZP60</strain>
    </source>
</reference>
<dbReference type="KEGG" id="halz:E5139_07195"/>
<evidence type="ECO:0000313" key="1">
    <source>
        <dbReference type="EMBL" id="QCD65432.1"/>
    </source>
</evidence>
<proteinExistence type="predicted"/>
<protein>
    <submittedName>
        <fullName evidence="1">Uncharacterized protein</fullName>
    </submittedName>
</protein>
<evidence type="ECO:0000313" key="2">
    <source>
        <dbReference type="Proteomes" id="UP000297053"/>
    </source>
</evidence>
<name>A0A4D6KDP9_9EURY</name>
<sequence>MVSAGTTLSEYIMIVPVAENWEAVGAVTHTAGCHCLKILATTGSQYSVQTDSRQCHDGLR</sequence>
<organism evidence="1 2">
    <name type="scientific">Halomicrobium mukohataei</name>
    <dbReference type="NCBI Taxonomy" id="57705"/>
    <lineage>
        <taxon>Archaea</taxon>
        <taxon>Methanobacteriati</taxon>
        <taxon>Methanobacteriota</taxon>
        <taxon>Stenosarchaea group</taxon>
        <taxon>Halobacteria</taxon>
        <taxon>Halobacteriales</taxon>
        <taxon>Haloarculaceae</taxon>
        <taxon>Halomicrobium</taxon>
    </lineage>
</organism>
<gene>
    <name evidence="1" type="ORF">E5139_07195</name>
</gene>